<sequence length="41" mass="4446">MLSDTEISFFEQKKPPFGGQYSVAGTVVSSLIPAVLPVFEE</sequence>
<gene>
    <name evidence="1" type="ORF">LDMDHDEC_00846</name>
</gene>
<reference evidence="1" key="1">
    <citation type="journal article" name="Environ. Pollut.">
        <title>Investigating the effects of municipal and hospital wastewaters on horizontal gene transfer.</title>
        <authorList>
            <person name="Hutinel M."/>
            <person name="Fick J."/>
            <person name="Larsson D.G.J."/>
            <person name="Flach C.F."/>
        </authorList>
    </citation>
    <scope>NUCLEOTIDE SEQUENCE</scope>
    <source>
        <strain evidence="1">CV601</strain>
    </source>
</reference>
<proteinExistence type="predicted"/>
<organism evidence="1">
    <name type="scientific">Escherichia coli</name>
    <dbReference type="NCBI Taxonomy" id="562"/>
    <lineage>
        <taxon>Bacteria</taxon>
        <taxon>Pseudomonadati</taxon>
        <taxon>Pseudomonadota</taxon>
        <taxon>Gammaproteobacteria</taxon>
        <taxon>Enterobacterales</taxon>
        <taxon>Enterobacteriaceae</taxon>
        <taxon>Escherichia</taxon>
    </lineage>
</organism>
<name>A0A899NDU1_ECOLX</name>
<dbReference type="AlphaFoldDB" id="A0A899NDU1"/>
<protein>
    <submittedName>
        <fullName evidence="1">Uncharacterized protein</fullName>
    </submittedName>
</protein>
<dbReference type="EMBL" id="MW574948">
    <property type="protein sequence ID" value="QSM62021.1"/>
    <property type="molecule type" value="Genomic_DNA"/>
</dbReference>
<keyword evidence="1" id="KW-0614">Plasmid</keyword>
<evidence type="ECO:0000313" key="1">
    <source>
        <dbReference type="EMBL" id="QSM62021.1"/>
    </source>
</evidence>
<accession>A0A899NDU1</accession>
<geneLocation type="plasmid" evidence="1">
    <name>pWE_H_2</name>
</geneLocation>